<evidence type="ECO:0000313" key="2">
    <source>
        <dbReference type="EMBL" id="CAA9308395.1"/>
    </source>
</evidence>
<dbReference type="EMBL" id="CADCTQ010000495">
    <property type="protein sequence ID" value="CAA9308395.1"/>
    <property type="molecule type" value="Genomic_DNA"/>
</dbReference>
<gene>
    <name evidence="2" type="ORF">AVDCRST_MAG56-6015</name>
</gene>
<dbReference type="AlphaFoldDB" id="A0A6J4KPB6"/>
<accession>A0A6J4KPB6</accession>
<feature type="region of interest" description="Disordered" evidence="1">
    <location>
        <begin position="18"/>
        <end position="37"/>
    </location>
</feature>
<feature type="compositionally biased region" description="Basic residues" evidence="1">
    <location>
        <begin position="28"/>
        <end position="37"/>
    </location>
</feature>
<organism evidence="2">
    <name type="scientific">uncultured Cytophagales bacterium</name>
    <dbReference type="NCBI Taxonomy" id="158755"/>
    <lineage>
        <taxon>Bacteria</taxon>
        <taxon>Pseudomonadati</taxon>
        <taxon>Bacteroidota</taxon>
        <taxon>Sphingobacteriia</taxon>
        <taxon>Sphingobacteriales</taxon>
        <taxon>environmental samples</taxon>
    </lineage>
</organism>
<feature type="non-terminal residue" evidence="2">
    <location>
        <position position="37"/>
    </location>
</feature>
<name>A0A6J4KPB6_9SPHI</name>
<sequence length="37" mass="4167">ANRLFMVRCGLPAAGPFTRTGRQPGTQRRSHCKIIRL</sequence>
<feature type="compositionally biased region" description="Low complexity" evidence="1">
    <location>
        <begin position="18"/>
        <end position="27"/>
    </location>
</feature>
<protein>
    <submittedName>
        <fullName evidence="2">Uncharacterized protein</fullName>
    </submittedName>
</protein>
<feature type="non-terminal residue" evidence="2">
    <location>
        <position position="1"/>
    </location>
</feature>
<evidence type="ECO:0000256" key="1">
    <source>
        <dbReference type="SAM" id="MobiDB-lite"/>
    </source>
</evidence>
<proteinExistence type="predicted"/>
<reference evidence="2" key="1">
    <citation type="submission" date="2020-02" db="EMBL/GenBank/DDBJ databases">
        <authorList>
            <person name="Meier V. D."/>
        </authorList>
    </citation>
    <scope>NUCLEOTIDE SEQUENCE</scope>
    <source>
        <strain evidence="2">AVDCRST_MAG56</strain>
    </source>
</reference>